<dbReference type="EMBL" id="JAPMOU010000063">
    <property type="protein sequence ID" value="MDE1465426.1"/>
    <property type="molecule type" value="Genomic_DNA"/>
</dbReference>
<keyword evidence="2" id="KW-0732">Signal</keyword>
<comment type="similarity">
    <text evidence="1">Belongs to the bacterial solute-binding protein 3 family.</text>
</comment>
<feature type="domain" description="Solute-binding protein family 3/N-terminal" evidence="3">
    <location>
        <begin position="28"/>
        <end position="255"/>
    </location>
</feature>
<name>A0ABT5UGC3_9GAMM</name>
<evidence type="ECO:0000313" key="4">
    <source>
        <dbReference type="EMBL" id="MDE1465426.1"/>
    </source>
</evidence>
<dbReference type="Pfam" id="PF00497">
    <property type="entry name" value="SBP_bac_3"/>
    <property type="match status" value="1"/>
</dbReference>
<dbReference type="Proteomes" id="UP001528823">
    <property type="component" value="Unassembled WGS sequence"/>
</dbReference>
<dbReference type="PANTHER" id="PTHR35936">
    <property type="entry name" value="MEMBRANE-BOUND LYTIC MUREIN TRANSGLYCOSYLASE F"/>
    <property type="match status" value="1"/>
</dbReference>
<reference evidence="4 5" key="1">
    <citation type="submission" date="2022-11" db="EMBL/GenBank/DDBJ databases">
        <title>Spartinivicinus poritis sp. nov., isolated from scleractinian coral Porites lutea.</title>
        <authorList>
            <person name="Zhang G."/>
            <person name="Cai L."/>
            <person name="Wei Q."/>
        </authorList>
    </citation>
    <scope>NUCLEOTIDE SEQUENCE [LARGE SCALE GENOMIC DNA]</scope>
    <source>
        <strain evidence="4 5">A2-2</strain>
    </source>
</reference>
<evidence type="ECO:0000256" key="2">
    <source>
        <dbReference type="ARBA" id="ARBA00022729"/>
    </source>
</evidence>
<protein>
    <submittedName>
        <fullName evidence="4">Transporter substrate-binding domain-containing protein</fullName>
    </submittedName>
</protein>
<dbReference type="SUPFAM" id="SSF53850">
    <property type="entry name" value="Periplasmic binding protein-like II"/>
    <property type="match status" value="1"/>
</dbReference>
<dbReference type="Gene3D" id="3.40.190.10">
    <property type="entry name" value="Periplasmic binding protein-like II"/>
    <property type="match status" value="2"/>
</dbReference>
<accession>A0ABT5UGC3</accession>
<evidence type="ECO:0000313" key="5">
    <source>
        <dbReference type="Proteomes" id="UP001528823"/>
    </source>
</evidence>
<comment type="caution">
    <text evidence="4">The sequence shown here is derived from an EMBL/GenBank/DDBJ whole genome shotgun (WGS) entry which is preliminary data.</text>
</comment>
<dbReference type="PANTHER" id="PTHR35936:SF25">
    <property type="entry name" value="ABC TRANSPORTER SUBSTRATE-BINDING PROTEIN"/>
    <property type="match status" value="1"/>
</dbReference>
<organism evidence="4 5">
    <name type="scientific">Spartinivicinus poritis</name>
    <dbReference type="NCBI Taxonomy" id="2994640"/>
    <lineage>
        <taxon>Bacteria</taxon>
        <taxon>Pseudomonadati</taxon>
        <taxon>Pseudomonadota</taxon>
        <taxon>Gammaproteobacteria</taxon>
        <taxon>Oceanospirillales</taxon>
        <taxon>Zooshikellaceae</taxon>
        <taxon>Spartinivicinus</taxon>
    </lineage>
</organism>
<sequence>MRRIIESLSLYGILFFLMSSSLYASEDNIILLSEEANSPPYSYESDGTPTKGLSLALMNGIFAHLGAKMDLKLFPWKRCLIHMKQGTRDALTVLSINEERKEFLEFTEPHLEIKGYVYYSAAREKGISWNSFEDLKGFKIGVVAGFNYGKEFEKSKKELSLQISEVTRLSQNFEKLTLGRIDIMLANQAEAGEFIRLNPKYKGKIKHAEKPYIVYQYRMAFSKKSNKRHFIPKINDVIKKMKSNGELDSIVSNFF</sequence>
<gene>
    <name evidence="4" type="ORF">ORQ98_26015</name>
</gene>
<keyword evidence="5" id="KW-1185">Reference proteome</keyword>
<evidence type="ECO:0000259" key="3">
    <source>
        <dbReference type="SMART" id="SM00062"/>
    </source>
</evidence>
<dbReference type="InterPro" id="IPR001638">
    <property type="entry name" value="Solute-binding_3/MltF_N"/>
</dbReference>
<dbReference type="RefSeq" id="WP_274691734.1">
    <property type="nucleotide sequence ID" value="NZ_JAPMOU010000063.1"/>
</dbReference>
<evidence type="ECO:0000256" key="1">
    <source>
        <dbReference type="ARBA" id="ARBA00010333"/>
    </source>
</evidence>
<dbReference type="SMART" id="SM00062">
    <property type="entry name" value="PBPb"/>
    <property type="match status" value="1"/>
</dbReference>
<proteinExistence type="inferred from homology"/>